<comment type="caution">
    <text evidence="1">The sequence shown here is derived from an EMBL/GenBank/DDBJ whole genome shotgun (WGS) entry which is preliminary data.</text>
</comment>
<organism evidence="1">
    <name type="scientific">marine sediment metagenome</name>
    <dbReference type="NCBI Taxonomy" id="412755"/>
    <lineage>
        <taxon>unclassified sequences</taxon>
        <taxon>metagenomes</taxon>
        <taxon>ecological metagenomes</taxon>
    </lineage>
</organism>
<name>X1AWV6_9ZZZZ</name>
<accession>X1AWV6</accession>
<reference evidence="1" key="1">
    <citation type="journal article" date="2014" name="Front. Microbiol.">
        <title>High frequency of phylogenetically diverse reductive dehalogenase-homologous genes in deep subseafloor sedimentary metagenomes.</title>
        <authorList>
            <person name="Kawai M."/>
            <person name="Futagami T."/>
            <person name="Toyoda A."/>
            <person name="Takaki Y."/>
            <person name="Nishi S."/>
            <person name="Hori S."/>
            <person name="Arai W."/>
            <person name="Tsubouchi T."/>
            <person name="Morono Y."/>
            <person name="Uchiyama I."/>
            <person name="Ito T."/>
            <person name="Fujiyama A."/>
            <person name="Inagaki F."/>
            <person name="Takami H."/>
        </authorList>
    </citation>
    <scope>NUCLEOTIDE SEQUENCE</scope>
    <source>
        <strain evidence="1">Expedition CK06-06</strain>
    </source>
</reference>
<dbReference type="AlphaFoldDB" id="X1AWV6"/>
<proteinExistence type="predicted"/>
<dbReference type="SUPFAM" id="SSF53335">
    <property type="entry name" value="S-adenosyl-L-methionine-dependent methyltransferases"/>
    <property type="match status" value="1"/>
</dbReference>
<dbReference type="EMBL" id="BART01009182">
    <property type="protein sequence ID" value="GAG64271.1"/>
    <property type="molecule type" value="Genomic_DNA"/>
</dbReference>
<evidence type="ECO:0000313" key="1">
    <source>
        <dbReference type="EMBL" id="GAG64271.1"/>
    </source>
</evidence>
<dbReference type="InterPro" id="IPR029063">
    <property type="entry name" value="SAM-dependent_MTases_sf"/>
</dbReference>
<sequence>MMKFYYLKSRIKHLIIAFINYFHLAREARLDTILQHNRYQNQKRLIPFGYKIYSQDDDDGIIREIFNRIGTTNKVFVEFGVGDGLSNNTLALMFDGWKGTWIEASAKQVKRIKQGFKKTLSTGQLSIIEAFISRNNINDLISSQVQQKEIDLLSVDIDGNDYHILEQISCVIPRVIVIEYNAKFPPPVLYCMGYKETHIWNGSDNFGASLKFLELELEKKGYLLVGCNLTGVNAFFVRKDLVNDKFLSPYTAENHYETAKYYLAHSKSGHFASYETLDDRLQQSPSVEIK</sequence>
<evidence type="ECO:0008006" key="2">
    <source>
        <dbReference type="Google" id="ProtNLM"/>
    </source>
</evidence>
<protein>
    <recommendedName>
        <fullName evidence="2">Methyltransferase FkbM domain-containing protein</fullName>
    </recommendedName>
</protein>
<gene>
    <name evidence="1" type="ORF">S01H4_20426</name>
</gene>